<dbReference type="EMBL" id="PYGK01000016">
    <property type="protein sequence ID" value="PSL24078.1"/>
    <property type="molecule type" value="Genomic_DNA"/>
</dbReference>
<organism evidence="1 2">
    <name type="scientific">Chitinophaga ginsengisoli</name>
    <dbReference type="NCBI Taxonomy" id="363837"/>
    <lineage>
        <taxon>Bacteria</taxon>
        <taxon>Pseudomonadati</taxon>
        <taxon>Bacteroidota</taxon>
        <taxon>Chitinophagia</taxon>
        <taxon>Chitinophagales</taxon>
        <taxon>Chitinophagaceae</taxon>
        <taxon>Chitinophaga</taxon>
    </lineage>
</organism>
<reference evidence="1 2" key="1">
    <citation type="submission" date="2018-03" db="EMBL/GenBank/DDBJ databases">
        <title>Genomic Encyclopedia of Archaeal and Bacterial Type Strains, Phase II (KMG-II): from individual species to whole genera.</title>
        <authorList>
            <person name="Goeker M."/>
        </authorList>
    </citation>
    <scope>NUCLEOTIDE SEQUENCE [LARGE SCALE GENOMIC DNA]</scope>
    <source>
        <strain evidence="1 2">DSM 18107</strain>
    </source>
</reference>
<dbReference type="RefSeq" id="WP_106605163.1">
    <property type="nucleotide sequence ID" value="NZ_PYGK01000016.1"/>
</dbReference>
<dbReference type="Proteomes" id="UP000240978">
    <property type="component" value="Unassembled WGS sequence"/>
</dbReference>
<comment type="caution">
    <text evidence="1">The sequence shown here is derived from an EMBL/GenBank/DDBJ whole genome shotgun (WGS) entry which is preliminary data.</text>
</comment>
<gene>
    <name evidence="1" type="ORF">CLV42_11664</name>
</gene>
<sequence length="310" mass="35758">MINKEVHIEEFIEIIKGIVPTFSDSFKENIPKKEVLSDLIFDSKESITINEIQLKASHLSPYFQIIIDRICAVSLLLADFNQHQNTKTYIKSLKEIWPFIYRSIMNLQGSEILATIGSQGFLSIPLYHNDKKEESFEFLRLHIWHESLKKFIDNEKAEMFSIHSHQFYAQSRVLCGEIYNQRFDVTEQSFESEFSFFEIHWNNLDNVNQKTSIAQNTGKFVSIKEHDIESYEHGDSYEIKAGEYHRSTVDSKQLTATLFLFSTVKGRVGQSNVVGPTIIKESTVNRKITINAQILLESLNHAIVNNEGGN</sequence>
<evidence type="ECO:0000313" key="2">
    <source>
        <dbReference type="Proteomes" id="UP000240978"/>
    </source>
</evidence>
<dbReference type="OrthoDB" id="1376847at2"/>
<keyword evidence="2" id="KW-1185">Reference proteome</keyword>
<name>A0A2P8FQS1_9BACT</name>
<protein>
    <submittedName>
        <fullName evidence="1">Uncharacterized protein</fullName>
    </submittedName>
</protein>
<dbReference type="AlphaFoldDB" id="A0A2P8FQS1"/>
<evidence type="ECO:0000313" key="1">
    <source>
        <dbReference type="EMBL" id="PSL24078.1"/>
    </source>
</evidence>
<accession>A0A2P8FQS1</accession>
<proteinExistence type="predicted"/>